<dbReference type="AlphaFoldDB" id="A0A5B8S137"/>
<reference evidence="2 3" key="1">
    <citation type="submission" date="2019-07" db="EMBL/GenBank/DDBJ databases">
        <title>Complete genome sequence of Comamonas sp. NLF 7-7 isolated from livestock.</title>
        <authorList>
            <person name="Kim D.H."/>
            <person name="Kim J.G."/>
        </authorList>
    </citation>
    <scope>NUCLEOTIDE SEQUENCE [LARGE SCALE GENOMIC DNA]</scope>
    <source>
        <strain evidence="2 3">NLF 7-7</strain>
    </source>
</reference>
<dbReference type="PANTHER" id="PTHR22642">
    <property type="entry name" value="IMIDAZOLONEPROPIONASE"/>
    <property type="match status" value="1"/>
</dbReference>
<dbReference type="InterPro" id="IPR011059">
    <property type="entry name" value="Metal-dep_hydrolase_composite"/>
</dbReference>
<dbReference type="KEGG" id="cof:FOZ74_07770"/>
<evidence type="ECO:0000313" key="3">
    <source>
        <dbReference type="Proteomes" id="UP000321199"/>
    </source>
</evidence>
<dbReference type="InterPro" id="IPR033932">
    <property type="entry name" value="YtcJ-like"/>
</dbReference>
<dbReference type="Gene3D" id="3.20.20.140">
    <property type="entry name" value="Metal-dependent hydrolases"/>
    <property type="match status" value="1"/>
</dbReference>
<protein>
    <submittedName>
        <fullName evidence="2">Amidohydrolase family protein</fullName>
    </submittedName>
</protein>
<gene>
    <name evidence="2" type="ORF">FOZ74_07770</name>
</gene>
<dbReference type="GO" id="GO:0016810">
    <property type="term" value="F:hydrolase activity, acting on carbon-nitrogen (but not peptide) bonds"/>
    <property type="evidence" value="ECO:0007669"/>
    <property type="project" value="InterPro"/>
</dbReference>
<dbReference type="SUPFAM" id="SSF51556">
    <property type="entry name" value="Metallo-dependent hydrolases"/>
    <property type="match status" value="1"/>
</dbReference>
<keyword evidence="2" id="KW-0378">Hydrolase</keyword>
<feature type="domain" description="Amidohydrolase 3" evidence="1">
    <location>
        <begin position="47"/>
        <end position="542"/>
    </location>
</feature>
<name>A0A5B8S137_9BURK</name>
<dbReference type="SUPFAM" id="SSF51338">
    <property type="entry name" value="Composite domain of metallo-dependent hydrolases"/>
    <property type="match status" value="1"/>
</dbReference>
<dbReference type="InterPro" id="IPR013108">
    <property type="entry name" value="Amidohydro_3"/>
</dbReference>
<dbReference type="Pfam" id="PF07969">
    <property type="entry name" value="Amidohydro_3"/>
    <property type="match status" value="1"/>
</dbReference>
<proteinExistence type="predicted"/>
<dbReference type="InterPro" id="IPR032466">
    <property type="entry name" value="Metal_Hydrolase"/>
</dbReference>
<dbReference type="CDD" id="cd01300">
    <property type="entry name" value="YtcJ_like"/>
    <property type="match status" value="1"/>
</dbReference>
<evidence type="ECO:0000259" key="1">
    <source>
        <dbReference type="Pfam" id="PF07969"/>
    </source>
</evidence>
<sequence>MLRNARIYTVNPQQPWAQALAVRGKDIVYVGQDDDAALKAHIGAGTRVVDLQGKMVVPGFIDSHIHPLLSSFMTAGADLQHETREQMLRALEDYARAHPAGLVSGFGWRTDMFGPEGPDRRELDRIFPDRPAYMLNIDYHSMWFNSRALEMVGVDRNTRDPAPGFAFWQRDKDGEPTGYAVEPATYMEALNKLVPLTPETFGAYVGKWMPRAAAAGLTGGFDAGVPPVADQGDLLSAYLKLERRGELLMRLGVSYATRGPDDPPPLPGLQAVRARIHSELVHVAALKIMGDGTEGGWTAALLEPYADKPETRGATTFPTAQFHALIAEADKAGVNVHVHCDGDACTRTVLDAVEAAMAANPPRDRRHTICHLVSIDPADVPRFGKLGVLAQVGVNWATADPDSLGVLRLRLGSQRFENNVYPARALVESGARVTLGTDWAAAGYFSTYKPLDVIQIGMTRQLIGKPDAPILPPEDQRMTLAQMLKGYTLDPAYQIGLDKQVGSLEVGKRADLVVLGRNLFEVAPHDIHKVAVVATMMNGRLTHGSLPAARR</sequence>
<dbReference type="EMBL" id="CP042344">
    <property type="protein sequence ID" value="QEA14515.1"/>
    <property type="molecule type" value="Genomic_DNA"/>
</dbReference>
<accession>A0A5B8S137</accession>
<dbReference type="Gene3D" id="2.30.40.10">
    <property type="entry name" value="Urease, subunit C, domain 1"/>
    <property type="match status" value="1"/>
</dbReference>
<organism evidence="2 3">
    <name type="scientific">Comamonas flocculans</name>
    <dbReference type="NCBI Taxonomy" id="2597701"/>
    <lineage>
        <taxon>Bacteria</taxon>
        <taxon>Pseudomonadati</taxon>
        <taxon>Pseudomonadota</taxon>
        <taxon>Betaproteobacteria</taxon>
        <taxon>Burkholderiales</taxon>
        <taxon>Comamonadaceae</taxon>
        <taxon>Comamonas</taxon>
    </lineage>
</organism>
<dbReference type="Proteomes" id="UP000321199">
    <property type="component" value="Chromosome"/>
</dbReference>
<evidence type="ECO:0000313" key="2">
    <source>
        <dbReference type="EMBL" id="QEA14515.1"/>
    </source>
</evidence>
<dbReference type="PANTHER" id="PTHR22642:SF2">
    <property type="entry name" value="PROTEIN LONG AFTER FAR-RED 3"/>
    <property type="match status" value="1"/>
</dbReference>
<dbReference type="Gene3D" id="3.10.310.70">
    <property type="match status" value="1"/>
</dbReference>
<dbReference type="OrthoDB" id="9031471at2"/>
<keyword evidence="3" id="KW-1185">Reference proteome</keyword>